<dbReference type="SUPFAM" id="SSF48264">
    <property type="entry name" value="Cytochrome P450"/>
    <property type="match status" value="1"/>
</dbReference>
<evidence type="ECO:0000256" key="6">
    <source>
        <dbReference type="ARBA" id="ARBA00023004"/>
    </source>
</evidence>
<dbReference type="InterPro" id="IPR050479">
    <property type="entry name" value="CYP11_CYP27_families"/>
</dbReference>
<accession>E0VEB4</accession>
<dbReference type="EMBL" id="DS235088">
    <property type="protein sequence ID" value="EEB11720.1"/>
    <property type="molecule type" value="Genomic_DNA"/>
</dbReference>
<comment type="similarity">
    <text evidence="2">Belongs to the cytochrome P450 family.</text>
</comment>
<evidence type="ECO:0000256" key="5">
    <source>
        <dbReference type="ARBA" id="ARBA00023002"/>
    </source>
</evidence>
<organism>
    <name type="scientific">Pediculus humanus subsp. corporis</name>
    <name type="common">Body louse</name>
    <dbReference type="NCBI Taxonomy" id="121224"/>
    <lineage>
        <taxon>Eukaryota</taxon>
        <taxon>Metazoa</taxon>
        <taxon>Ecdysozoa</taxon>
        <taxon>Arthropoda</taxon>
        <taxon>Hexapoda</taxon>
        <taxon>Insecta</taxon>
        <taxon>Pterygota</taxon>
        <taxon>Neoptera</taxon>
        <taxon>Paraneoptera</taxon>
        <taxon>Psocodea</taxon>
        <taxon>Troctomorpha</taxon>
        <taxon>Phthiraptera</taxon>
        <taxon>Anoplura</taxon>
        <taxon>Pediculidae</taxon>
        <taxon>Pediculus</taxon>
    </lineage>
</organism>
<dbReference type="RefSeq" id="XP_002424458.1">
    <property type="nucleotide sequence ID" value="XM_002424413.1"/>
</dbReference>
<dbReference type="PANTHER" id="PTHR24279:SF120">
    <property type="entry name" value="CYTOCHROME P450"/>
    <property type="match status" value="1"/>
</dbReference>
<evidence type="ECO:0000313" key="9">
    <source>
        <dbReference type="EnsemblMetazoa" id="PHUM129530-PA"/>
    </source>
</evidence>
<dbReference type="EnsemblMetazoa" id="PHUM129530-RA">
    <property type="protein sequence ID" value="PHUM129530-PA"/>
    <property type="gene ID" value="PHUM129530"/>
</dbReference>
<comment type="cofactor">
    <cofactor evidence="1">
        <name>heme</name>
        <dbReference type="ChEBI" id="CHEBI:30413"/>
    </cofactor>
</comment>
<evidence type="ECO:0000256" key="2">
    <source>
        <dbReference type="ARBA" id="ARBA00010617"/>
    </source>
</evidence>
<dbReference type="InParanoid" id="E0VEB4"/>
<proteinExistence type="inferred from homology"/>
<keyword evidence="5 8" id="KW-0560">Oxidoreductase</keyword>
<evidence type="ECO:0000313" key="8">
    <source>
        <dbReference type="EMBL" id="EEB11720.1"/>
    </source>
</evidence>
<dbReference type="InterPro" id="IPR036396">
    <property type="entry name" value="Cyt_P450_sf"/>
</dbReference>
<evidence type="ECO:0000313" key="10">
    <source>
        <dbReference type="Proteomes" id="UP000009046"/>
    </source>
</evidence>
<dbReference type="STRING" id="121224.E0VEB4"/>
<gene>
    <name evidence="9" type="primary">8234077</name>
    <name evidence="8" type="ORF">Phum_PHUM129530</name>
</gene>
<evidence type="ECO:0000256" key="7">
    <source>
        <dbReference type="ARBA" id="ARBA00023033"/>
    </source>
</evidence>
<evidence type="ECO:0000256" key="3">
    <source>
        <dbReference type="ARBA" id="ARBA00022617"/>
    </source>
</evidence>
<dbReference type="PANTHER" id="PTHR24279">
    <property type="entry name" value="CYTOCHROME P450"/>
    <property type="match status" value="1"/>
</dbReference>
<name>E0VEB4_PEDHC</name>
<keyword evidence="7" id="KW-0503">Monooxygenase</keyword>
<evidence type="ECO:0000256" key="1">
    <source>
        <dbReference type="ARBA" id="ARBA00001971"/>
    </source>
</evidence>
<dbReference type="EC" id="1.14.13.15" evidence="8"/>
<reference evidence="8" key="2">
    <citation type="submission" date="2007-04" db="EMBL/GenBank/DDBJ databases">
        <title>The genome of the human body louse.</title>
        <authorList>
            <consortium name="The Human Body Louse Genome Consortium"/>
            <person name="Kirkness E."/>
            <person name="Walenz B."/>
            <person name="Hass B."/>
            <person name="Bruggner R."/>
            <person name="Strausberg R."/>
        </authorList>
    </citation>
    <scope>NUCLEOTIDE SEQUENCE</scope>
    <source>
        <strain evidence="8">USDA</strain>
    </source>
</reference>
<dbReference type="Gene3D" id="1.10.630.10">
    <property type="entry name" value="Cytochrome P450"/>
    <property type="match status" value="1"/>
</dbReference>
<dbReference type="PRINTS" id="PR00463">
    <property type="entry name" value="EP450I"/>
</dbReference>
<evidence type="ECO:0000256" key="4">
    <source>
        <dbReference type="ARBA" id="ARBA00022723"/>
    </source>
</evidence>
<dbReference type="VEuPathDB" id="VectorBase:PHUM129530"/>
<dbReference type="AlphaFoldDB" id="E0VEB4"/>
<keyword evidence="4" id="KW-0479">Metal-binding</keyword>
<keyword evidence="6" id="KW-0408">Iron</keyword>
<protein>
    <submittedName>
        <fullName evidence="8 9">Cytochrome P450, putative</fullName>
        <ecNumber evidence="8">1.14.13.15</ecNumber>
    </submittedName>
</protein>
<dbReference type="HOGENOM" id="CLU_572811_0_0_1"/>
<dbReference type="InterPro" id="IPR002401">
    <property type="entry name" value="Cyt_P450_E_grp-I"/>
</dbReference>
<dbReference type="Pfam" id="PF00067">
    <property type="entry name" value="p450"/>
    <property type="match status" value="1"/>
</dbReference>
<dbReference type="GO" id="GO:0005506">
    <property type="term" value="F:iron ion binding"/>
    <property type="evidence" value="ECO:0007669"/>
    <property type="project" value="InterPro"/>
</dbReference>
<dbReference type="KEGG" id="phu:Phum_PHUM129530"/>
<keyword evidence="3" id="KW-0349">Heme</keyword>
<dbReference type="InterPro" id="IPR001128">
    <property type="entry name" value="Cyt_P450"/>
</dbReference>
<reference evidence="8" key="1">
    <citation type="submission" date="2007-04" db="EMBL/GenBank/DDBJ databases">
        <title>Annotation of Pediculus humanus corporis strain USDA.</title>
        <authorList>
            <person name="Kirkness E."/>
            <person name="Hannick L."/>
            <person name="Hass B."/>
            <person name="Bruggner R."/>
            <person name="Lawson D."/>
            <person name="Bidwell S."/>
            <person name="Joardar V."/>
            <person name="Caler E."/>
            <person name="Walenz B."/>
            <person name="Inman J."/>
            <person name="Schobel S."/>
            <person name="Galinsky K."/>
            <person name="Amedeo P."/>
            <person name="Strausberg R."/>
        </authorList>
    </citation>
    <scope>NUCLEOTIDE SEQUENCE</scope>
    <source>
        <strain evidence="8">USDA</strain>
    </source>
</reference>
<dbReference type="GeneID" id="8234077"/>
<dbReference type="Proteomes" id="UP000009046">
    <property type="component" value="Unassembled WGS sequence"/>
</dbReference>
<dbReference type="CTD" id="8234077"/>
<dbReference type="GO" id="GO:0004497">
    <property type="term" value="F:monooxygenase activity"/>
    <property type="evidence" value="ECO:0007669"/>
    <property type="project" value="UniProtKB-KW"/>
</dbReference>
<dbReference type="OrthoDB" id="3945418at2759"/>
<dbReference type="GO" id="GO:0020037">
    <property type="term" value="F:heme binding"/>
    <property type="evidence" value="ECO:0007669"/>
    <property type="project" value="InterPro"/>
</dbReference>
<sequence length="477" mass="55325">MVHHAKVQKDIFGATILPQNLSFENAKKLSENQIKLQDIPLIDEDAAAECLAAEKIKAQTKRIPRLFTKREENVLEGADNVQVGASQAESYWSADPFENIPGPKLFFKFRGTTLKQVTQQIIVSTIYRIITKNEWETVRNSITEIPVESKEKYYDYFDEATEKLINRIKIIRNSQNEVPGNFLKELNKWSLECLCSIIFNKSVSFFENDVHIGGSLSSKTSQLFYSLNEATTNLYKLENGFQYWRFMNTTSLYSLGAACKVLESVISEYVAQLSPNDVVSRILDMLLIGMNTMSSALGFLFYHISTNPRVQVEVWSEIRKILPEKYTRLEYEHLSSFKYMQACLKESLRLKMPLPIYLRIISKNVSLSNFQIPRGTMILMTNQVECMKEDNFEEPEEFLPERWLEQGMNHPFTCFPLCNYFDDGMPRKLAELSIWICAINVFRHFTIDYMYDDIKATVSTVSFPTKPLKFTFTERFK</sequence>
<dbReference type="EMBL" id="AAZO01001504">
    <property type="status" value="NOT_ANNOTATED_CDS"/>
    <property type="molecule type" value="Genomic_DNA"/>
</dbReference>
<dbReference type="GO" id="GO:0016705">
    <property type="term" value="F:oxidoreductase activity, acting on paired donors, with incorporation or reduction of molecular oxygen"/>
    <property type="evidence" value="ECO:0007669"/>
    <property type="project" value="InterPro"/>
</dbReference>
<reference evidence="9" key="3">
    <citation type="submission" date="2021-02" db="UniProtKB">
        <authorList>
            <consortium name="EnsemblMetazoa"/>
        </authorList>
    </citation>
    <scope>IDENTIFICATION</scope>
    <source>
        <strain evidence="9">USDA</strain>
    </source>
</reference>
<dbReference type="eggNOG" id="KOG0159">
    <property type="taxonomic scope" value="Eukaryota"/>
</dbReference>
<keyword evidence="10" id="KW-1185">Reference proteome</keyword>